<gene>
    <name evidence="1" type="ORF">RPERSI_LOCUS11975</name>
</gene>
<dbReference type="Proteomes" id="UP000789920">
    <property type="component" value="Unassembled WGS sequence"/>
</dbReference>
<dbReference type="EMBL" id="CAJVQC010025181">
    <property type="protein sequence ID" value="CAG8729069.1"/>
    <property type="molecule type" value="Genomic_DNA"/>
</dbReference>
<reference evidence="1" key="1">
    <citation type="submission" date="2021-06" db="EMBL/GenBank/DDBJ databases">
        <authorList>
            <person name="Kallberg Y."/>
            <person name="Tangrot J."/>
            <person name="Rosling A."/>
        </authorList>
    </citation>
    <scope>NUCLEOTIDE SEQUENCE</scope>
    <source>
        <strain evidence="1">MA461A</strain>
    </source>
</reference>
<evidence type="ECO:0000313" key="2">
    <source>
        <dbReference type="Proteomes" id="UP000789920"/>
    </source>
</evidence>
<evidence type="ECO:0000313" key="1">
    <source>
        <dbReference type="EMBL" id="CAG8729069.1"/>
    </source>
</evidence>
<comment type="caution">
    <text evidence="1">The sequence shown here is derived from an EMBL/GenBank/DDBJ whole genome shotgun (WGS) entry which is preliminary data.</text>
</comment>
<keyword evidence="2" id="KW-1185">Reference proteome</keyword>
<feature type="non-terminal residue" evidence="1">
    <location>
        <position position="1"/>
    </location>
</feature>
<name>A0ACA9PXU2_9GLOM</name>
<proteinExistence type="predicted"/>
<accession>A0ACA9PXU2</accession>
<protein>
    <submittedName>
        <fullName evidence="1">31139_t:CDS:1</fullName>
    </submittedName>
</protein>
<organism evidence="1 2">
    <name type="scientific">Racocetra persica</name>
    <dbReference type="NCBI Taxonomy" id="160502"/>
    <lineage>
        <taxon>Eukaryota</taxon>
        <taxon>Fungi</taxon>
        <taxon>Fungi incertae sedis</taxon>
        <taxon>Mucoromycota</taxon>
        <taxon>Glomeromycotina</taxon>
        <taxon>Glomeromycetes</taxon>
        <taxon>Diversisporales</taxon>
        <taxon>Gigasporaceae</taxon>
        <taxon>Racocetra</taxon>
    </lineage>
</organism>
<sequence>REWVLSAFSKLSGDCLMDSFKALKVPNIQSIAPDAEIGYILEVDLEAPVHLHDYFADYSLASEKQIIPENWLSLYMKYYALKFRQSPWMKEYIEENIRKRKIAKANGDKFGVMYYKLKNNAVFGKQMKNIHKHMRVELLRTEEDKKIRRLASSPLFEEL</sequence>